<evidence type="ECO:0000256" key="4">
    <source>
        <dbReference type="ARBA" id="ARBA00023136"/>
    </source>
</evidence>
<dbReference type="RefSeq" id="WP_053993967.1">
    <property type="nucleotide sequence ID" value="NZ_CP065643.1"/>
</dbReference>
<dbReference type="Pfam" id="PF07681">
    <property type="entry name" value="DoxX"/>
    <property type="match status" value="1"/>
</dbReference>
<accession>A0A0N0CW81</accession>
<evidence type="ECO:0008006" key="8">
    <source>
        <dbReference type="Google" id="ProtNLM"/>
    </source>
</evidence>
<dbReference type="EMBL" id="LGCI01000005">
    <property type="protein sequence ID" value="KOY82724.1"/>
    <property type="molecule type" value="Genomic_DNA"/>
</dbReference>
<keyword evidence="2 5" id="KW-0812">Transmembrane</keyword>
<reference evidence="6 7" key="1">
    <citation type="submission" date="2015-07" db="EMBL/GenBank/DDBJ databases">
        <title>Genome sequencing project for genomic taxonomy and phylogenomics of Bacillus-like bacteria.</title>
        <authorList>
            <person name="Liu B."/>
            <person name="Wang J."/>
            <person name="Zhu Y."/>
            <person name="Liu G."/>
            <person name="Chen Q."/>
            <person name="Chen Z."/>
            <person name="Che J."/>
            <person name="Ge C."/>
            <person name="Shi H."/>
            <person name="Pan Z."/>
            <person name="Liu X."/>
        </authorList>
    </citation>
    <scope>NUCLEOTIDE SEQUENCE [LARGE SCALE GENOMIC DNA]</scope>
    <source>
        <strain evidence="6 7">DSM 54</strain>
    </source>
</reference>
<dbReference type="PANTHER" id="PTHR39157:SF1">
    <property type="entry name" value="DOXX FAMILY PROTEIN"/>
    <property type="match status" value="1"/>
</dbReference>
<evidence type="ECO:0000256" key="1">
    <source>
        <dbReference type="ARBA" id="ARBA00004141"/>
    </source>
</evidence>
<gene>
    <name evidence="6" type="ORF">ADM90_05165</name>
</gene>
<dbReference type="OrthoDB" id="26941at2"/>
<comment type="subcellular location">
    <subcellularLocation>
        <location evidence="1">Membrane</location>
        <topology evidence="1">Multi-pass membrane protein</topology>
    </subcellularLocation>
</comment>
<name>A0A0N0CW81_9BACI</name>
<dbReference type="Proteomes" id="UP000037977">
    <property type="component" value="Unassembled WGS sequence"/>
</dbReference>
<dbReference type="AlphaFoldDB" id="A0A0N0CW81"/>
<proteinExistence type="predicted"/>
<dbReference type="InterPro" id="IPR032808">
    <property type="entry name" value="DoxX"/>
</dbReference>
<keyword evidence="3 5" id="KW-1133">Transmembrane helix</keyword>
<keyword evidence="7" id="KW-1185">Reference proteome</keyword>
<feature type="transmembrane region" description="Helical" evidence="5">
    <location>
        <begin position="12"/>
        <end position="28"/>
    </location>
</feature>
<dbReference type="PANTHER" id="PTHR39157">
    <property type="entry name" value="INTEGRAL MEMBRANE PROTEIN-RELATED"/>
    <property type="match status" value="1"/>
</dbReference>
<evidence type="ECO:0000313" key="7">
    <source>
        <dbReference type="Proteomes" id="UP000037977"/>
    </source>
</evidence>
<dbReference type="GO" id="GO:0016020">
    <property type="term" value="C:membrane"/>
    <property type="evidence" value="ECO:0007669"/>
    <property type="project" value="UniProtKB-SubCell"/>
</dbReference>
<evidence type="ECO:0000313" key="6">
    <source>
        <dbReference type="EMBL" id="KOY82724.1"/>
    </source>
</evidence>
<protein>
    <recommendedName>
        <fullName evidence="8">Crp/Fnr family transcriptional regulator</fullName>
    </recommendedName>
</protein>
<evidence type="ECO:0000256" key="3">
    <source>
        <dbReference type="ARBA" id="ARBA00022989"/>
    </source>
</evidence>
<keyword evidence="4 5" id="KW-0472">Membrane</keyword>
<dbReference type="PATRIC" id="fig|33935.3.peg.454"/>
<evidence type="ECO:0000256" key="2">
    <source>
        <dbReference type="ARBA" id="ARBA00022692"/>
    </source>
</evidence>
<feature type="transmembrane region" description="Helical" evidence="5">
    <location>
        <begin position="92"/>
        <end position="117"/>
    </location>
</feature>
<evidence type="ECO:0000256" key="5">
    <source>
        <dbReference type="SAM" id="Phobius"/>
    </source>
</evidence>
<sequence length="167" mass="18258">MFNKLLRENSIVAGILTVIRIYLGWHWLTAGWGKVVNDFDATGFLANAVANPVTSGSDGEIMYPLYVKFMEAFALPNAPLINILIPWGEVLVGLGLILGCLTTYAAFFGMVMNFAFLLAGTVSSNPWDILLSIFIAAAGYNAGKFGLDRFVIPLFREELKITNTSDN</sequence>
<comment type="caution">
    <text evidence="6">The sequence shown here is derived from an EMBL/GenBank/DDBJ whole genome shotgun (WGS) entry which is preliminary data.</text>
</comment>
<dbReference type="STRING" id="33935.ADM90_05165"/>
<organism evidence="6 7">
    <name type="scientific">Lysinibacillus macroides</name>
    <dbReference type="NCBI Taxonomy" id="33935"/>
    <lineage>
        <taxon>Bacteria</taxon>
        <taxon>Bacillati</taxon>
        <taxon>Bacillota</taxon>
        <taxon>Bacilli</taxon>
        <taxon>Bacillales</taxon>
        <taxon>Bacillaceae</taxon>
        <taxon>Lysinibacillus</taxon>
    </lineage>
</organism>